<reference evidence="1 2" key="1">
    <citation type="journal article" date="2022" name="Plant J.">
        <title>Chromosome-level genome of Camellia lanceoleosa provides a valuable resource for understanding genome evolution and self-incompatibility.</title>
        <authorList>
            <person name="Gong W."/>
            <person name="Xiao S."/>
            <person name="Wang L."/>
            <person name="Liao Z."/>
            <person name="Chang Y."/>
            <person name="Mo W."/>
            <person name="Hu G."/>
            <person name="Li W."/>
            <person name="Zhao G."/>
            <person name="Zhu H."/>
            <person name="Hu X."/>
            <person name="Ji K."/>
            <person name="Xiang X."/>
            <person name="Song Q."/>
            <person name="Yuan D."/>
            <person name="Jin S."/>
            <person name="Zhang L."/>
        </authorList>
    </citation>
    <scope>NUCLEOTIDE SEQUENCE [LARGE SCALE GENOMIC DNA]</scope>
    <source>
        <strain evidence="1">SQ_2022a</strain>
    </source>
</reference>
<protein>
    <submittedName>
        <fullName evidence="1">Disease resistance protein RFL1</fullName>
    </submittedName>
</protein>
<sequence>MDCVAMDEDCEEEKLKNLRGKNLQSIHWKDHKIISDKEFWMESSMEQEAKLLMERARNCNRRKDLLSAGKHVLEDLIKSFMLEEVNEVYVRMQEETREVLLKQFIPHLCPLYLKQEDLGLSETPEVAEWDAKEIYLNNNHLSKLPEKPNCPSLLTLFLQENYDLMEIPSSFFECCELLMVLPPEIGALLKLQVLDLEGTEIMYRPREISGHTKLECLKVSLYGYGKSYREGKQICKRIPAGLLASLCMLKALSIDVNLDDDEWIADVKDVIDELLKIELLMRLKLYLPKVGLLKEITSV</sequence>
<evidence type="ECO:0000313" key="2">
    <source>
        <dbReference type="Proteomes" id="UP001060215"/>
    </source>
</evidence>
<dbReference type="EMBL" id="CM045766">
    <property type="protein sequence ID" value="KAI8002557.1"/>
    <property type="molecule type" value="Genomic_DNA"/>
</dbReference>
<gene>
    <name evidence="1" type="ORF">LOK49_LG08G01684</name>
</gene>
<keyword evidence="2" id="KW-1185">Reference proteome</keyword>
<proteinExistence type="predicted"/>
<comment type="caution">
    <text evidence="1">The sequence shown here is derived from an EMBL/GenBank/DDBJ whole genome shotgun (WGS) entry which is preliminary data.</text>
</comment>
<name>A0ACC0GPV8_9ERIC</name>
<evidence type="ECO:0000313" key="1">
    <source>
        <dbReference type="EMBL" id="KAI8002557.1"/>
    </source>
</evidence>
<dbReference type="Proteomes" id="UP001060215">
    <property type="component" value="Chromosome 9"/>
</dbReference>
<organism evidence="1 2">
    <name type="scientific">Camellia lanceoleosa</name>
    <dbReference type="NCBI Taxonomy" id="1840588"/>
    <lineage>
        <taxon>Eukaryota</taxon>
        <taxon>Viridiplantae</taxon>
        <taxon>Streptophyta</taxon>
        <taxon>Embryophyta</taxon>
        <taxon>Tracheophyta</taxon>
        <taxon>Spermatophyta</taxon>
        <taxon>Magnoliopsida</taxon>
        <taxon>eudicotyledons</taxon>
        <taxon>Gunneridae</taxon>
        <taxon>Pentapetalae</taxon>
        <taxon>asterids</taxon>
        <taxon>Ericales</taxon>
        <taxon>Theaceae</taxon>
        <taxon>Camellia</taxon>
    </lineage>
</organism>
<accession>A0ACC0GPV8</accession>